<dbReference type="SUPFAM" id="SSF56399">
    <property type="entry name" value="ADP-ribosylation"/>
    <property type="match status" value="1"/>
</dbReference>
<organism evidence="1">
    <name type="scientific">Lamprotornis superbus</name>
    <dbReference type="NCBI Taxonomy" id="245042"/>
    <lineage>
        <taxon>Eukaryota</taxon>
        <taxon>Metazoa</taxon>
        <taxon>Chordata</taxon>
        <taxon>Craniata</taxon>
        <taxon>Vertebrata</taxon>
        <taxon>Euteleostomi</taxon>
        <taxon>Archelosauria</taxon>
        <taxon>Archosauria</taxon>
        <taxon>Dinosauria</taxon>
        <taxon>Saurischia</taxon>
        <taxon>Theropoda</taxon>
        <taxon>Coelurosauria</taxon>
        <taxon>Aves</taxon>
        <taxon>Neognathae</taxon>
        <taxon>Neoaves</taxon>
        <taxon>Telluraves</taxon>
        <taxon>Australaves</taxon>
        <taxon>Passeriformes</taxon>
        <taxon>Sturnidae</taxon>
        <taxon>Lamprotornis</taxon>
    </lineage>
</organism>
<dbReference type="PANTHER" id="PTHR45740">
    <property type="entry name" value="POLY [ADP-RIBOSE] POLYMERASE"/>
    <property type="match status" value="1"/>
</dbReference>
<keyword evidence="3" id="KW-1185">Reference proteome</keyword>
<protein>
    <submittedName>
        <fullName evidence="1">Uncharacterized protein</fullName>
    </submittedName>
</protein>
<dbReference type="Proteomes" id="UP000618051">
    <property type="component" value="Unassembled WGS sequence"/>
</dbReference>
<evidence type="ECO:0000313" key="2">
    <source>
        <dbReference type="EMBL" id="KAI1238824.1"/>
    </source>
</evidence>
<gene>
    <name evidence="2" type="ORF">IHE44_0011914</name>
    <name evidence="1" type="ORF">IHE44_008882</name>
</gene>
<evidence type="ECO:0000313" key="1">
    <source>
        <dbReference type="EMBL" id="KAG0122580.1"/>
    </source>
</evidence>
<name>A0A835TYP8_9PASS</name>
<evidence type="ECO:0000313" key="3">
    <source>
        <dbReference type="Proteomes" id="UP000618051"/>
    </source>
</evidence>
<reference evidence="1" key="1">
    <citation type="submission" date="2020-10" db="EMBL/GenBank/DDBJ databases">
        <title>Feather gene expression reveals the developmental basis of iridescence in African starlings.</title>
        <authorList>
            <person name="Rubenstein D.R."/>
        </authorList>
    </citation>
    <scope>NUCLEOTIDE SEQUENCE</scope>
    <source>
        <strain evidence="1">SS15</strain>
        <tissue evidence="1">Liver</tissue>
    </source>
</reference>
<proteinExistence type="predicted"/>
<dbReference type="AlphaFoldDB" id="A0A835TYP8"/>
<dbReference type="InterPro" id="IPR051712">
    <property type="entry name" value="ARTD-AVP"/>
</dbReference>
<dbReference type="PANTHER" id="PTHR45740:SF6">
    <property type="entry name" value="PROTEIN MONO-ADP-RIBOSYLTRANSFERASE PARP12"/>
    <property type="match status" value="1"/>
</dbReference>
<dbReference type="GO" id="GO:0003950">
    <property type="term" value="F:NAD+ poly-ADP-ribosyltransferase activity"/>
    <property type="evidence" value="ECO:0007669"/>
    <property type="project" value="TreeGrafter"/>
</dbReference>
<dbReference type="EMBL" id="JADDUC020000005">
    <property type="protein sequence ID" value="KAI1238824.1"/>
    <property type="molecule type" value="Genomic_DNA"/>
</dbReference>
<dbReference type="Gene3D" id="3.90.228.10">
    <property type="match status" value="1"/>
</dbReference>
<reference evidence="2 3" key="2">
    <citation type="journal article" date="2021" name="J. Hered.">
        <title>Feather Gene Expression Elucidates the Developmental Basis of Plumage Iridescence in African Starlings.</title>
        <authorList>
            <person name="Rubenstein D.R."/>
            <person name="Corvelo A."/>
            <person name="MacManes M.D."/>
            <person name="Maia R."/>
            <person name="Narzisi G."/>
            <person name="Rousaki A."/>
            <person name="Vandenabeele P."/>
            <person name="Shawkey M.D."/>
            <person name="Solomon J."/>
        </authorList>
    </citation>
    <scope>NUCLEOTIDE SEQUENCE [LARGE SCALE GENOMIC DNA]</scope>
    <source>
        <strain evidence="2">SS15</strain>
    </source>
</reference>
<comment type="caution">
    <text evidence="1">The sequence shown here is derived from an EMBL/GenBank/DDBJ whole genome shotgun (WGS) entry which is preliminary data.</text>
</comment>
<dbReference type="EMBL" id="JADDUC010000035">
    <property type="protein sequence ID" value="KAG0122580.1"/>
    <property type="molecule type" value="Genomic_DNA"/>
</dbReference>
<reference evidence="2" key="3">
    <citation type="submission" date="2022-01" db="EMBL/GenBank/DDBJ databases">
        <authorList>
            <person name="Rubenstein D.R."/>
        </authorList>
    </citation>
    <scope>NUCLEOTIDE SEQUENCE</scope>
    <source>
        <strain evidence="2">SS15</strain>
        <tissue evidence="2">Liver</tissue>
    </source>
</reference>
<dbReference type="GO" id="GO:0005634">
    <property type="term" value="C:nucleus"/>
    <property type="evidence" value="ECO:0007669"/>
    <property type="project" value="TreeGrafter"/>
</dbReference>
<sequence length="318" mass="35409">MHKGLYGLAVLTSFPGVAEEPFRTGWAPMQRVGGSPLAEDKPRSAQPRIPGAFLRSRALRFPDLLWKKNQIQNCFVRDATCSYQCCPSSTDHHSVFVSEVLVGDLVQGNHDYSYLPTRPEISNRLLNSLVDNEKNPSIFVIFEKHQIYLAYNERPSQMTKADLQADDPETVELNFTCGGKKKSVYERPLCEQKAPKESATLQKGKVFAIITNLLPDGLSHFVLIEVDKGTVNVAVTSVDGNLHRLQTGAFGITSDLCPSNELHEAGATVAKLRLTGTEQQGSAERSGELKRFMEMKNHRGFIREDTWRHCGSVYADKA</sequence>
<accession>A0A835TYP8</accession>
<dbReference type="GO" id="GO:1990404">
    <property type="term" value="F:NAD+-protein mono-ADP-ribosyltransferase activity"/>
    <property type="evidence" value="ECO:0007669"/>
    <property type="project" value="TreeGrafter"/>
</dbReference>
<dbReference type="OrthoDB" id="6133115at2759"/>